<dbReference type="EMBL" id="LR796947">
    <property type="protein sequence ID" value="CAB4177453.1"/>
    <property type="molecule type" value="Genomic_DNA"/>
</dbReference>
<protein>
    <submittedName>
        <fullName evidence="1">Uncharacterized protein</fullName>
    </submittedName>
</protein>
<feature type="non-terminal residue" evidence="1">
    <location>
        <position position="1"/>
    </location>
</feature>
<sequence>GGTFYDSLVLKSGSTMTGALTLSGAPTVDLHAATKLYVDGVAGSATAAAASAAAAATTYDNFDDRYLGAKSTAPTLDNDGNALITGAIYWNTPGATMYAWTGSAWGSISSSAEIYRYRFTATGGETSKSGADDSSQTLAYIAGKEQVYLNGVLLVRGQDYTATNGTSITALSALAASDVLEVITFTALSVVTDIPQSIVDAKGDLVVGTAADTVGRLGVGTDGYYLKADSTAGTGLAWSAVSQYTLPSQASNSGKFLTTNGTSESWGTVTIPTADDDQPILASQIFG</sequence>
<name>A0A6J5PZR2_9CAUD</name>
<gene>
    <name evidence="1" type="ORF">UFOVP999_64</name>
</gene>
<accession>A0A6J5PZR2</accession>
<organism evidence="1">
    <name type="scientific">uncultured Caudovirales phage</name>
    <dbReference type="NCBI Taxonomy" id="2100421"/>
    <lineage>
        <taxon>Viruses</taxon>
        <taxon>Duplodnaviria</taxon>
        <taxon>Heunggongvirae</taxon>
        <taxon>Uroviricota</taxon>
        <taxon>Caudoviricetes</taxon>
        <taxon>Peduoviridae</taxon>
        <taxon>Maltschvirus</taxon>
        <taxon>Maltschvirus maltsch</taxon>
    </lineage>
</organism>
<evidence type="ECO:0000313" key="1">
    <source>
        <dbReference type="EMBL" id="CAB4177453.1"/>
    </source>
</evidence>
<reference evidence="1" key="1">
    <citation type="submission" date="2020-05" db="EMBL/GenBank/DDBJ databases">
        <authorList>
            <person name="Chiriac C."/>
            <person name="Salcher M."/>
            <person name="Ghai R."/>
            <person name="Kavagutti S V."/>
        </authorList>
    </citation>
    <scope>NUCLEOTIDE SEQUENCE</scope>
</reference>
<proteinExistence type="predicted"/>